<gene>
    <name evidence="2" type="ORF">Ahu01nite_028930</name>
</gene>
<organism evidence="2 3">
    <name type="scientific">Winogradskya humida</name>
    <dbReference type="NCBI Taxonomy" id="113566"/>
    <lineage>
        <taxon>Bacteria</taxon>
        <taxon>Bacillati</taxon>
        <taxon>Actinomycetota</taxon>
        <taxon>Actinomycetes</taxon>
        <taxon>Micromonosporales</taxon>
        <taxon>Micromonosporaceae</taxon>
        <taxon>Winogradskya</taxon>
    </lineage>
</organism>
<accession>A0ABQ3ZMH6</accession>
<comment type="caution">
    <text evidence="2">The sequence shown here is derived from an EMBL/GenBank/DDBJ whole genome shotgun (WGS) entry which is preliminary data.</text>
</comment>
<dbReference type="EMBL" id="BOMN01000033">
    <property type="protein sequence ID" value="GIE19791.1"/>
    <property type="molecule type" value="Genomic_DNA"/>
</dbReference>
<sequence length="120" mass="13530">MPEFGGEALRPVWRRAAAQPRVAGADEPRRCGGPELSVEERFQMMRERRMERKAELEREREEAEARSASRHSSAAKVKSDDDEDEDRAAERFRNDRYAVKLLHQEDSVWGGGGAGSGMLG</sequence>
<evidence type="ECO:0000256" key="1">
    <source>
        <dbReference type="SAM" id="MobiDB-lite"/>
    </source>
</evidence>
<feature type="compositionally biased region" description="Basic and acidic residues" evidence="1">
    <location>
        <begin position="24"/>
        <end position="67"/>
    </location>
</feature>
<feature type="region of interest" description="Disordered" evidence="1">
    <location>
        <begin position="1"/>
        <end position="93"/>
    </location>
</feature>
<name>A0ABQ3ZMH6_9ACTN</name>
<evidence type="ECO:0000313" key="3">
    <source>
        <dbReference type="Proteomes" id="UP000603200"/>
    </source>
</evidence>
<dbReference type="RefSeq" id="WP_203837003.1">
    <property type="nucleotide sequence ID" value="NZ_BAAATV010000006.1"/>
</dbReference>
<evidence type="ECO:0000313" key="2">
    <source>
        <dbReference type="EMBL" id="GIE19791.1"/>
    </source>
</evidence>
<proteinExistence type="predicted"/>
<keyword evidence="3" id="KW-1185">Reference proteome</keyword>
<protein>
    <submittedName>
        <fullName evidence="2">Uncharacterized protein</fullName>
    </submittedName>
</protein>
<reference evidence="2 3" key="1">
    <citation type="submission" date="2021-01" db="EMBL/GenBank/DDBJ databases">
        <title>Whole genome shotgun sequence of Actinoplanes humidus NBRC 14915.</title>
        <authorList>
            <person name="Komaki H."/>
            <person name="Tamura T."/>
        </authorList>
    </citation>
    <scope>NUCLEOTIDE SEQUENCE [LARGE SCALE GENOMIC DNA]</scope>
    <source>
        <strain evidence="2 3">NBRC 14915</strain>
    </source>
</reference>
<dbReference type="Proteomes" id="UP000603200">
    <property type="component" value="Unassembled WGS sequence"/>
</dbReference>